<dbReference type="KEGG" id="kdj:28968059"/>
<evidence type="ECO:0000256" key="1">
    <source>
        <dbReference type="SAM" id="MobiDB-lite"/>
    </source>
</evidence>
<dbReference type="Gene3D" id="3.40.50.300">
    <property type="entry name" value="P-loop containing nucleotide triphosphate hydrolases"/>
    <property type="match status" value="1"/>
</dbReference>
<gene>
    <name evidence="2" type="ORF">I303_104660</name>
</gene>
<dbReference type="AlphaFoldDB" id="A0AAJ8KQM1"/>
<name>A0AAJ8KQM1_9TREE</name>
<dbReference type="SUPFAM" id="SSF52540">
    <property type="entry name" value="P-loop containing nucleoside triphosphate hydrolases"/>
    <property type="match status" value="1"/>
</dbReference>
<dbReference type="Proteomes" id="UP000078595">
    <property type="component" value="Chromosome 5"/>
</dbReference>
<dbReference type="InterPro" id="IPR027417">
    <property type="entry name" value="P-loop_NTPase"/>
</dbReference>
<evidence type="ECO:0008006" key="4">
    <source>
        <dbReference type="Google" id="ProtNLM"/>
    </source>
</evidence>
<feature type="compositionally biased region" description="Low complexity" evidence="1">
    <location>
        <begin position="188"/>
        <end position="199"/>
    </location>
</feature>
<sequence>MSNDTERLLGEIECGTAADLAMLVRYNTFPPGPTYLRPLDELILAGRPHPGQSTMMRGDLIECVGGSGSGKTTFITHLVFTTILSSHIPDFLSTPLGGKELQATMIIPRSHNLSRIIRNLRMSIRNHVLGISPAIAQKMLDRITQESLARLTVYRVKSRWKDLALVLKRILDGISNLPRGNASTSSEQAAAPDNDQAAATRTGSGKDQGGERVLKGDRGGAMDLLIIEGIGDAYYPTRWIEEQRGYNVNKSALSSYGGRKIVGADEVGLRHVMDCIDWIRREVGSVVVMTNQGLRPSKESSSFFHSHLPHPYPSPYSNPTLPNSVSPSSSTPHWGLTMQITFNGRVQRGLQYPAETILSDVLQQQLNAKRQLQKEGRSETGIYECAVRMIDTSTGAVSTRVGGRFRFGVERGILFDISGEA</sequence>
<feature type="region of interest" description="Disordered" evidence="1">
    <location>
        <begin position="180"/>
        <end position="215"/>
    </location>
</feature>
<accession>A0AAJ8KQM1</accession>
<keyword evidence="3" id="KW-1185">Reference proteome</keyword>
<organism evidence="2 3">
    <name type="scientific">Kwoniella dejecticola CBS 10117</name>
    <dbReference type="NCBI Taxonomy" id="1296121"/>
    <lineage>
        <taxon>Eukaryota</taxon>
        <taxon>Fungi</taxon>
        <taxon>Dikarya</taxon>
        <taxon>Basidiomycota</taxon>
        <taxon>Agaricomycotina</taxon>
        <taxon>Tremellomycetes</taxon>
        <taxon>Tremellales</taxon>
        <taxon>Cryptococcaceae</taxon>
        <taxon>Kwoniella</taxon>
    </lineage>
</organism>
<dbReference type="RefSeq" id="XP_065825072.1">
    <property type="nucleotide sequence ID" value="XM_065969000.1"/>
</dbReference>
<dbReference type="EMBL" id="CP144534">
    <property type="protein sequence ID" value="WWC62070.1"/>
    <property type="molecule type" value="Genomic_DNA"/>
</dbReference>
<evidence type="ECO:0000313" key="3">
    <source>
        <dbReference type="Proteomes" id="UP000078595"/>
    </source>
</evidence>
<proteinExistence type="predicted"/>
<reference evidence="2" key="2">
    <citation type="submission" date="2024-02" db="EMBL/GenBank/DDBJ databases">
        <title>Comparative genomics of Cryptococcus and Kwoniella reveals pathogenesis evolution and contrasting modes of karyotype evolution via chromosome fusion or intercentromeric recombination.</title>
        <authorList>
            <person name="Coelho M.A."/>
            <person name="David-Palma M."/>
            <person name="Shea T."/>
            <person name="Bowers K."/>
            <person name="McGinley-Smith S."/>
            <person name="Mohammad A.W."/>
            <person name="Gnirke A."/>
            <person name="Yurkov A.M."/>
            <person name="Nowrousian M."/>
            <person name="Sun S."/>
            <person name="Cuomo C.A."/>
            <person name="Heitman J."/>
        </authorList>
    </citation>
    <scope>NUCLEOTIDE SEQUENCE</scope>
    <source>
        <strain evidence="2">CBS 10117</strain>
    </source>
</reference>
<reference evidence="2" key="1">
    <citation type="submission" date="2013-07" db="EMBL/GenBank/DDBJ databases">
        <authorList>
            <consortium name="The Broad Institute Genome Sequencing Platform"/>
            <person name="Cuomo C."/>
            <person name="Litvintseva A."/>
            <person name="Chen Y."/>
            <person name="Heitman J."/>
            <person name="Sun S."/>
            <person name="Springer D."/>
            <person name="Dromer F."/>
            <person name="Young S.K."/>
            <person name="Zeng Q."/>
            <person name="Gargeya S."/>
            <person name="Fitzgerald M."/>
            <person name="Abouelleil A."/>
            <person name="Alvarado L."/>
            <person name="Berlin A.M."/>
            <person name="Chapman S.B."/>
            <person name="Dewar J."/>
            <person name="Goldberg J."/>
            <person name="Griggs A."/>
            <person name="Gujja S."/>
            <person name="Hansen M."/>
            <person name="Howarth C."/>
            <person name="Imamovic A."/>
            <person name="Larimer J."/>
            <person name="McCowan C."/>
            <person name="Murphy C."/>
            <person name="Pearson M."/>
            <person name="Priest M."/>
            <person name="Roberts A."/>
            <person name="Saif S."/>
            <person name="Shea T."/>
            <person name="Sykes S."/>
            <person name="Wortman J."/>
            <person name="Nusbaum C."/>
            <person name="Birren B."/>
        </authorList>
    </citation>
    <scope>NUCLEOTIDE SEQUENCE</scope>
    <source>
        <strain evidence="2">CBS 10117</strain>
    </source>
</reference>
<evidence type="ECO:0000313" key="2">
    <source>
        <dbReference type="EMBL" id="WWC62070.1"/>
    </source>
</evidence>
<dbReference type="GeneID" id="28968059"/>
<protein>
    <recommendedName>
        <fullName evidence="4">DNA recombination and repair protein Rad51-like C-terminal domain-containing protein</fullName>
    </recommendedName>
</protein>